<protein>
    <submittedName>
        <fullName evidence="5">Transcriptional regulator, AraC family</fullName>
    </submittedName>
</protein>
<dbReference type="Proteomes" id="UP000002215">
    <property type="component" value="Chromosome"/>
</dbReference>
<evidence type="ECO:0000256" key="2">
    <source>
        <dbReference type="ARBA" id="ARBA00023125"/>
    </source>
</evidence>
<keyword evidence="1" id="KW-0805">Transcription regulation</keyword>
<dbReference type="GO" id="GO:0043565">
    <property type="term" value="F:sequence-specific DNA binding"/>
    <property type="evidence" value="ECO:0007669"/>
    <property type="project" value="InterPro"/>
</dbReference>
<sequence length="297" mass="35268">MSKEQHSNIEEYHLNRHQPGEDQFVIHDLKTYLNRNSNNTTRPHIHSYYQIIWFKTGMGKHYVDFISHEVNDQMIFFIAKNQVHYFDKNIEYEGFLLHFNETFLGQDDETDFFLKCNLFNNPYQQPYCRVDTSTISKLDINIQQLKGELAESNPFGRNEIIRAYLKSVLILVQRSKNAYNIQQPDSFTADDKRIQLVKFFNLVEEHYKEGLTINEYARKLNISTRTLSDLTNQQVNKTPSQMIQERIILEAQRLLVHSNLNINQIGFRMGFDDPSYFVKYFKKHTKMSPSDFRKTIA</sequence>
<evidence type="ECO:0000256" key="1">
    <source>
        <dbReference type="ARBA" id="ARBA00023015"/>
    </source>
</evidence>
<dbReference type="EMBL" id="CP001699">
    <property type="protein sequence ID" value="ACU63389.1"/>
    <property type="molecule type" value="Genomic_DNA"/>
</dbReference>
<dbReference type="PROSITE" id="PS01124">
    <property type="entry name" value="HTH_ARAC_FAMILY_2"/>
    <property type="match status" value="1"/>
</dbReference>
<dbReference type="InterPro" id="IPR003313">
    <property type="entry name" value="AraC-bd"/>
</dbReference>
<dbReference type="PANTHER" id="PTHR43280">
    <property type="entry name" value="ARAC-FAMILY TRANSCRIPTIONAL REGULATOR"/>
    <property type="match status" value="1"/>
</dbReference>
<dbReference type="RefSeq" id="WP_012793555.1">
    <property type="nucleotide sequence ID" value="NC_013132.1"/>
</dbReference>
<reference evidence="5 6" key="2">
    <citation type="journal article" date="2010" name="Stand. Genomic Sci.">
        <title>Complete genome sequence of Chitinophaga pinensis type strain (UQM 2034).</title>
        <authorList>
            <person name="Glavina Del Rio T."/>
            <person name="Abt B."/>
            <person name="Spring S."/>
            <person name="Lapidus A."/>
            <person name="Nolan M."/>
            <person name="Tice H."/>
            <person name="Copeland A."/>
            <person name="Cheng J.F."/>
            <person name="Chen F."/>
            <person name="Bruce D."/>
            <person name="Goodwin L."/>
            <person name="Pitluck S."/>
            <person name="Ivanova N."/>
            <person name="Mavromatis K."/>
            <person name="Mikhailova N."/>
            <person name="Pati A."/>
            <person name="Chen A."/>
            <person name="Palaniappan K."/>
            <person name="Land M."/>
            <person name="Hauser L."/>
            <person name="Chang Y.J."/>
            <person name="Jeffries C.D."/>
            <person name="Chain P."/>
            <person name="Saunders E."/>
            <person name="Detter J.C."/>
            <person name="Brettin T."/>
            <person name="Rohde M."/>
            <person name="Goker M."/>
            <person name="Bristow J."/>
            <person name="Eisen J.A."/>
            <person name="Markowitz V."/>
            <person name="Hugenholtz P."/>
            <person name="Kyrpides N.C."/>
            <person name="Klenk H.P."/>
            <person name="Lucas S."/>
        </authorList>
    </citation>
    <scope>NUCLEOTIDE SEQUENCE [LARGE SCALE GENOMIC DNA]</scope>
    <source>
        <strain evidence="6">ATCC 43595 / DSM 2588 / LMG 13176 / NBRC 15968 / NCIMB 11800 / UQM 2034</strain>
    </source>
</reference>
<dbReference type="Pfam" id="PF12833">
    <property type="entry name" value="HTH_18"/>
    <property type="match status" value="1"/>
</dbReference>
<dbReference type="SMART" id="SM00342">
    <property type="entry name" value="HTH_ARAC"/>
    <property type="match status" value="1"/>
</dbReference>
<dbReference type="SUPFAM" id="SSF46689">
    <property type="entry name" value="Homeodomain-like"/>
    <property type="match status" value="1"/>
</dbReference>
<dbReference type="AlphaFoldDB" id="A0A979G9G4"/>
<evidence type="ECO:0000313" key="6">
    <source>
        <dbReference type="Proteomes" id="UP000002215"/>
    </source>
</evidence>
<keyword evidence="2" id="KW-0238">DNA-binding</keyword>
<dbReference type="GO" id="GO:0003700">
    <property type="term" value="F:DNA-binding transcription factor activity"/>
    <property type="evidence" value="ECO:0007669"/>
    <property type="project" value="InterPro"/>
</dbReference>
<dbReference type="Pfam" id="PF02311">
    <property type="entry name" value="AraC_binding"/>
    <property type="match status" value="1"/>
</dbReference>
<feature type="domain" description="HTH araC/xylS-type" evidence="4">
    <location>
        <begin position="197"/>
        <end position="295"/>
    </location>
</feature>
<gene>
    <name evidence="5" type="ordered locus">Cpin_5971</name>
</gene>
<dbReference type="InterPro" id="IPR009057">
    <property type="entry name" value="Homeodomain-like_sf"/>
</dbReference>
<keyword evidence="3" id="KW-0804">Transcription</keyword>
<proteinExistence type="predicted"/>
<dbReference type="InterPro" id="IPR037923">
    <property type="entry name" value="HTH-like"/>
</dbReference>
<name>A0A979G9G4_CHIPD</name>
<evidence type="ECO:0000256" key="3">
    <source>
        <dbReference type="ARBA" id="ARBA00023163"/>
    </source>
</evidence>
<dbReference type="KEGG" id="cpi:Cpin_5971"/>
<evidence type="ECO:0000259" key="4">
    <source>
        <dbReference type="PROSITE" id="PS01124"/>
    </source>
</evidence>
<dbReference type="SUPFAM" id="SSF51215">
    <property type="entry name" value="Regulatory protein AraC"/>
    <property type="match status" value="1"/>
</dbReference>
<dbReference type="PANTHER" id="PTHR43280:SF32">
    <property type="entry name" value="TRANSCRIPTIONAL REGULATORY PROTEIN"/>
    <property type="match status" value="1"/>
</dbReference>
<reference evidence="6" key="1">
    <citation type="submission" date="2009-08" db="EMBL/GenBank/DDBJ databases">
        <title>The complete genome of Chitinophaga pinensis DSM 2588.</title>
        <authorList>
            <consortium name="US DOE Joint Genome Institute (JGI-PGF)"/>
            <person name="Lucas S."/>
            <person name="Copeland A."/>
            <person name="Lapidus A."/>
            <person name="Glavina del Rio T."/>
            <person name="Dalin E."/>
            <person name="Tice H."/>
            <person name="Bruce D."/>
            <person name="Goodwin L."/>
            <person name="Pitluck S."/>
            <person name="Kyrpides N."/>
            <person name="Mavromatis K."/>
            <person name="Ivanova N."/>
            <person name="Mikhailova N."/>
            <person name="Sims D."/>
            <person name="Meinche L."/>
            <person name="Brettin T."/>
            <person name="Detter J.C."/>
            <person name="Han C."/>
            <person name="Larimer F."/>
            <person name="Land M."/>
            <person name="Hauser L."/>
            <person name="Markowitz V."/>
            <person name="Cheng J.-F."/>
            <person name="Hugenholtz P."/>
            <person name="Woyke T."/>
            <person name="Wu D."/>
            <person name="Spring S."/>
            <person name="Klenk H.-P."/>
            <person name="Eisen J.A."/>
        </authorList>
    </citation>
    <scope>NUCLEOTIDE SEQUENCE [LARGE SCALE GENOMIC DNA]</scope>
    <source>
        <strain evidence="6">ATCC 43595 / DSM 2588 / LMG 13176 / NBRC 15968 / NCIMB 11800 / UQM 2034</strain>
    </source>
</reference>
<dbReference type="OrthoDB" id="1096411at2"/>
<dbReference type="PRINTS" id="PR00032">
    <property type="entry name" value="HTHARAC"/>
</dbReference>
<dbReference type="InterPro" id="IPR020449">
    <property type="entry name" value="Tscrpt_reg_AraC-type_HTH"/>
</dbReference>
<dbReference type="Gene3D" id="1.10.10.60">
    <property type="entry name" value="Homeodomain-like"/>
    <property type="match status" value="1"/>
</dbReference>
<evidence type="ECO:0000313" key="5">
    <source>
        <dbReference type="EMBL" id="ACU63389.1"/>
    </source>
</evidence>
<organism evidence="5 6">
    <name type="scientific">Chitinophaga pinensis (strain ATCC 43595 / DSM 2588 / LMG 13176 / NBRC 15968 / NCIMB 11800 / UQM 2034)</name>
    <dbReference type="NCBI Taxonomy" id="485918"/>
    <lineage>
        <taxon>Bacteria</taxon>
        <taxon>Pseudomonadati</taxon>
        <taxon>Bacteroidota</taxon>
        <taxon>Chitinophagia</taxon>
        <taxon>Chitinophagales</taxon>
        <taxon>Chitinophagaceae</taxon>
        <taxon>Chitinophaga</taxon>
    </lineage>
</organism>
<dbReference type="InterPro" id="IPR018060">
    <property type="entry name" value="HTH_AraC"/>
</dbReference>
<accession>A0A979G9G4</accession>